<proteinExistence type="predicted"/>
<accession>A0A518D6T4</accession>
<reference evidence="1 2" key="1">
    <citation type="submission" date="2019-02" db="EMBL/GenBank/DDBJ databases">
        <title>Deep-cultivation of Planctomycetes and their phenomic and genomic characterization uncovers novel biology.</title>
        <authorList>
            <person name="Wiegand S."/>
            <person name="Jogler M."/>
            <person name="Boedeker C."/>
            <person name="Pinto D."/>
            <person name="Vollmers J."/>
            <person name="Rivas-Marin E."/>
            <person name="Kohn T."/>
            <person name="Peeters S.H."/>
            <person name="Heuer A."/>
            <person name="Rast P."/>
            <person name="Oberbeckmann S."/>
            <person name="Bunk B."/>
            <person name="Jeske O."/>
            <person name="Meyerdierks A."/>
            <person name="Storesund J.E."/>
            <person name="Kallscheuer N."/>
            <person name="Luecker S."/>
            <person name="Lage O.M."/>
            <person name="Pohl T."/>
            <person name="Merkel B.J."/>
            <person name="Hornburger P."/>
            <person name="Mueller R.-W."/>
            <person name="Bruemmer F."/>
            <person name="Labrenz M."/>
            <person name="Spormann A.M."/>
            <person name="Op den Camp H."/>
            <person name="Overmann J."/>
            <person name="Amann R."/>
            <person name="Jetten M.S.M."/>
            <person name="Mascher T."/>
            <person name="Medema M.H."/>
            <person name="Devos D.P."/>
            <person name="Kaster A.-K."/>
            <person name="Ovreas L."/>
            <person name="Rohde M."/>
            <person name="Galperin M.Y."/>
            <person name="Jogler C."/>
        </authorList>
    </citation>
    <scope>NUCLEOTIDE SEQUENCE [LARGE SCALE GENOMIC DNA]</scope>
    <source>
        <strain evidence="1 2">Pla175</strain>
    </source>
</reference>
<dbReference type="KEGG" id="pnd:Pla175_05510"/>
<dbReference type="Proteomes" id="UP000317429">
    <property type="component" value="Chromosome"/>
</dbReference>
<sequence length="69" mass="7687">MKKSTWDTVPVVEVRLPTCPTCGELKYIGIKGWRDADGGRTSRRVCKRCGQLYIVLSLPDCGSDDLGVW</sequence>
<dbReference type="AlphaFoldDB" id="A0A518D6T4"/>
<organism evidence="1 2">
    <name type="scientific">Pirellulimonas nuda</name>
    <dbReference type="NCBI Taxonomy" id="2528009"/>
    <lineage>
        <taxon>Bacteria</taxon>
        <taxon>Pseudomonadati</taxon>
        <taxon>Planctomycetota</taxon>
        <taxon>Planctomycetia</taxon>
        <taxon>Pirellulales</taxon>
        <taxon>Lacipirellulaceae</taxon>
        <taxon>Pirellulimonas</taxon>
    </lineage>
</organism>
<keyword evidence="2" id="KW-1185">Reference proteome</keyword>
<evidence type="ECO:0000313" key="2">
    <source>
        <dbReference type="Proteomes" id="UP000317429"/>
    </source>
</evidence>
<gene>
    <name evidence="1" type="ORF">Pla175_05510</name>
</gene>
<evidence type="ECO:0000313" key="1">
    <source>
        <dbReference type="EMBL" id="QDU87194.1"/>
    </source>
</evidence>
<dbReference type="EMBL" id="CP036291">
    <property type="protein sequence ID" value="QDU87194.1"/>
    <property type="molecule type" value="Genomic_DNA"/>
</dbReference>
<protein>
    <submittedName>
        <fullName evidence="1">Uncharacterized protein</fullName>
    </submittedName>
</protein>
<name>A0A518D6T4_9BACT</name>